<dbReference type="GO" id="GO:0005737">
    <property type="term" value="C:cytoplasm"/>
    <property type="evidence" value="ECO:0007669"/>
    <property type="project" value="UniProtKB-SubCell"/>
</dbReference>
<feature type="domain" description="Methylated-DNA-[protein]-cysteine S-methyltransferase DNA binding" evidence="10">
    <location>
        <begin position="81"/>
        <end position="165"/>
    </location>
</feature>
<dbReference type="InterPro" id="IPR036388">
    <property type="entry name" value="WH-like_DNA-bd_sf"/>
</dbReference>
<keyword evidence="3 9" id="KW-0963">Cytoplasm</keyword>
<sequence>MIYSTHYSSPVGLYTLASNGESLIGLWVEEQKYFGNTVMESMTENSALPIFAVTKKWLDRYFSGEKPAISDLSLAPNGGTFRKAVWDILCEIPYGKVITYGDIAKKMASRMDKEHMSSQAVGGAVGHNPISIIIPCHRVVGSNGSLTGYAGGIDKKIKLLEHEGVDMTHLFKPVKGTAL</sequence>
<comment type="miscellaneous">
    <text evidence="9">This enzyme catalyzes only one turnover and therefore is not strictly catalytic. According to one definition, an enzyme is a biocatalyst that acts repeatedly and over many reaction cycles.</text>
</comment>
<evidence type="ECO:0000259" key="10">
    <source>
        <dbReference type="Pfam" id="PF01035"/>
    </source>
</evidence>
<evidence type="ECO:0000256" key="7">
    <source>
        <dbReference type="ARBA" id="ARBA00023204"/>
    </source>
</evidence>
<feature type="domain" description="Methylguanine DNA methyltransferase ribonuclease-like" evidence="11">
    <location>
        <begin position="2"/>
        <end position="75"/>
    </location>
</feature>
<dbReference type="PROSITE" id="PS00374">
    <property type="entry name" value="MGMT"/>
    <property type="match status" value="1"/>
</dbReference>
<evidence type="ECO:0000256" key="5">
    <source>
        <dbReference type="ARBA" id="ARBA00022679"/>
    </source>
</evidence>
<accession>A0A2U8DP44</accession>
<gene>
    <name evidence="12" type="ORF">B9W14_08475</name>
</gene>
<keyword evidence="4 9" id="KW-0489">Methyltransferase</keyword>
<dbReference type="NCBIfam" id="TIGR00589">
    <property type="entry name" value="ogt"/>
    <property type="match status" value="1"/>
</dbReference>
<dbReference type="AlphaFoldDB" id="A0A2U8DP44"/>
<evidence type="ECO:0000256" key="6">
    <source>
        <dbReference type="ARBA" id="ARBA00022763"/>
    </source>
</evidence>
<evidence type="ECO:0000256" key="3">
    <source>
        <dbReference type="ARBA" id="ARBA00022490"/>
    </source>
</evidence>
<dbReference type="InterPro" id="IPR014048">
    <property type="entry name" value="MethylDNA_cys_MeTrfase_DNA-bd"/>
</dbReference>
<evidence type="ECO:0000256" key="9">
    <source>
        <dbReference type="HAMAP-Rule" id="MF_00772"/>
    </source>
</evidence>
<dbReference type="InterPro" id="IPR001497">
    <property type="entry name" value="MethylDNA_cys_MeTrfase_AS"/>
</dbReference>
<evidence type="ECO:0000256" key="4">
    <source>
        <dbReference type="ARBA" id="ARBA00022603"/>
    </source>
</evidence>
<evidence type="ECO:0000313" key="12">
    <source>
        <dbReference type="EMBL" id="AWI04526.1"/>
    </source>
</evidence>
<organism evidence="12 13">
    <name type="scientific">Clostridium drakei</name>
    <dbReference type="NCBI Taxonomy" id="332101"/>
    <lineage>
        <taxon>Bacteria</taxon>
        <taxon>Bacillati</taxon>
        <taxon>Bacillota</taxon>
        <taxon>Clostridia</taxon>
        <taxon>Eubacteriales</taxon>
        <taxon>Clostridiaceae</taxon>
        <taxon>Clostridium</taxon>
    </lineage>
</organism>
<dbReference type="PANTHER" id="PTHR10815">
    <property type="entry name" value="METHYLATED-DNA--PROTEIN-CYSTEINE METHYLTRANSFERASE"/>
    <property type="match status" value="1"/>
</dbReference>
<dbReference type="Gene3D" id="3.30.160.70">
    <property type="entry name" value="Methylated DNA-protein cysteine methyltransferase domain"/>
    <property type="match status" value="1"/>
</dbReference>
<dbReference type="Pfam" id="PF01035">
    <property type="entry name" value="DNA_binding_1"/>
    <property type="match status" value="1"/>
</dbReference>
<dbReference type="SUPFAM" id="SSF46767">
    <property type="entry name" value="Methylated DNA-protein cysteine methyltransferase, C-terminal domain"/>
    <property type="match status" value="1"/>
</dbReference>
<dbReference type="KEGG" id="cdrk:B9W14_08475"/>
<protein>
    <recommendedName>
        <fullName evidence="9">Methylated-DNA--protein-cysteine methyltransferase</fullName>
        <ecNumber evidence="9">2.1.1.63</ecNumber>
    </recommendedName>
    <alternativeName>
        <fullName evidence="9">6-O-methylguanine-DNA methyltransferase</fullName>
        <shortName evidence="9">MGMT</shortName>
    </alternativeName>
    <alternativeName>
        <fullName evidence="9">O-6-methylguanine-DNA-alkyltransferase</fullName>
    </alternativeName>
</protein>
<evidence type="ECO:0000313" key="13">
    <source>
        <dbReference type="Proteomes" id="UP000244910"/>
    </source>
</evidence>
<dbReference type="EMBL" id="CP020953">
    <property type="protein sequence ID" value="AWI04526.1"/>
    <property type="molecule type" value="Genomic_DNA"/>
</dbReference>
<comment type="function">
    <text evidence="9">Involved in the cellular defense against the biological effects of O6-methylguanine (O6-MeG) and O4-methylthymine (O4-MeT) in DNA. Repairs the methylated nucleobase in DNA by stoichiometrically transferring the methyl group to a cysteine residue in the enzyme. This is a suicide reaction: the enzyme is irreversibly inactivated.</text>
</comment>
<dbReference type="InterPro" id="IPR008332">
    <property type="entry name" value="MethylG_MeTrfase_N"/>
</dbReference>
<name>A0A2U8DP44_9CLOT</name>
<reference evidence="13" key="1">
    <citation type="submission" date="2017-04" db="EMBL/GenBank/DDBJ databases">
        <authorList>
            <person name="Song Y."/>
            <person name="Cho B.-K."/>
        </authorList>
    </citation>
    <scope>NUCLEOTIDE SEQUENCE [LARGE SCALE GENOMIC DNA]</scope>
    <source>
        <strain evidence="13">SL1</strain>
    </source>
</reference>
<dbReference type="HAMAP" id="MF_00772">
    <property type="entry name" value="OGT"/>
    <property type="match status" value="1"/>
</dbReference>
<comment type="catalytic activity">
    <reaction evidence="8 9">
        <text>a 6-O-methyl-2'-deoxyguanosine in DNA + L-cysteinyl-[protein] = S-methyl-L-cysteinyl-[protein] + a 2'-deoxyguanosine in DNA</text>
        <dbReference type="Rhea" id="RHEA:24000"/>
        <dbReference type="Rhea" id="RHEA-COMP:10131"/>
        <dbReference type="Rhea" id="RHEA-COMP:10132"/>
        <dbReference type="Rhea" id="RHEA-COMP:11367"/>
        <dbReference type="Rhea" id="RHEA-COMP:11368"/>
        <dbReference type="ChEBI" id="CHEBI:29950"/>
        <dbReference type="ChEBI" id="CHEBI:82612"/>
        <dbReference type="ChEBI" id="CHEBI:85445"/>
        <dbReference type="ChEBI" id="CHEBI:85448"/>
        <dbReference type="EC" id="2.1.1.63"/>
    </reaction>
</comment>
<dbReference type="GO" id="GO:0006307">
    <property type="term" value="P:DNA alkylation repair"/>
    <property type="evidence" value="ECO:0007669"/>
    <property type="project" value="UniProtKB-UniRule"/>
</dbReference>
<dbReference type="Gene3D" id="1.10.10.10">
    <property type="entry name" value="Winged helix-like DNA-binding domain superfamily/Winged helix DNA-binding domain"/>
    <property type="match status" value="1"/>
</dbReference>
<dbReference type="Pfam" id="PF02870">
    <property type="entry name" value="Methyltransf_1N"/>
    <property type="match status" value="1"/>
</dbReference>
<dbReference type="EC" id="2.1.1.63" evidence="9"/>
<evidence type="ECO:0000259" key="11">
    <source>
        <dbReference type="Pfam" id="PF02870"/>
    </source>
</evidence>
<comment type="similarity">
    <text evidence="2 9">Belongs to the MGMT family.</text>
</comment>
<dbReference type="FunFam" id="1.10.10.10:FF:000214">
    <property type="entry name" value="Methylated-DNA--protein-cysteine methyltransferase"/>
    <property type="match status" value="1"/>
</dbReference>
<dbReference type="InterPro" id="IPR036631">
    <property type="entry name" value="MGMT_N_sf"/>
</dbReference>
<dbReference type="GO" id="GO:0032259">
    <property type="term" value="P:methylation"/>
    <property type="evidence" value="ECO:0007669"/>
    <property type="project" value="UniProtKB-KW"/>
</dbReference>
<dbReference type="SUPFAM" id="SSF53155">
    <property type="entry name" value="Methylated DNA-protein cysteine methyltransferase domain"/>
    <property type="match status" value="1"/>
</dbReference>
<evidence type="ECO:0000256" key="2">
    <source>
        <dbReference type="ARBA" id="ARBA00008711"/>
    </source>
</evidence>
<dbReference type="OrthoDB" id="9802228at2"/>
<comment type="catalytic activity">
    <reaction evidence="1 9">
        <text>a 4-O-methyl-thymidine in DNA + L-cysteinyl-[protein] = a thymidine in DNA + S-methyl-L-cysteinyl-[protein]</text>
        <dbReference type="Rhea" id="RHEA:53428"/>
        <dbReference type="Rhea" id="RHEA-COMP:10131"/>
        <dbReference type="Rhea" id="RHEA-COMP:10132"/>
        <dbReference type="Rhea" id="RHEA-COMP:13555"/>
        <dbReference type="Rhea" id="RHEA-COMP:13556"/>
        <dbReference type="ChEBI" id="CHEBI:29950"/>
        <dbReference type="ChEBI" id="CHEBI:82612"/>
        <dbReference type="ChEBI" id="CHEBI:137386"/>
        <dbReference type="ChEBI" id="CHEBI:137387"/>
        <dbReference type="EC" id="2.1.1.63"/>
    </reaction>
</comment>
<dbReference type="PANTHER" id="PTHR10815:SF5">
    <property type="entry name" value="METHYLATED-DNA--PROTEIN-CYSTEINE METHYLTRANSFERASE"/>
    <property type="match status" value="1"/>
</dbReference>
<evidence type="ECO:0000256" key="8">
    <source>
        <dbReference type="ARBA" id="ARBA00049348"/>
    </source>
</evidence>
<dbReference type="InterPro" id="IPR036217">
    <property type="entry name" value="MethylDNA_cys_MeTrfase_DNAb"/>
</dbReference>
<keyword evidence="5 9" id="KW-0808">Transferase</keyword>
<keyword evidence="13" id="KW-1185">Reference proteome</keyword>
<keyword evidence="6 9" id="KW-0227">DNA damage</keyword>
<keyword evidence="7 9" id="KW-0234">DNA repair</keyword>
<dbReference type="Proteomes" id="UP000244910">
    <property type="component" value="Chromosome"/>
</dbReference>
<proteinExistence type="inferred from homology"/>
<evidence type="ECO:0000256" key="1">
    <source>
        <dbReference type="ARBA" id="ARBA00001286"/>
    </source>
</evidence>
<dbReference type="InterPro" id="IPR023546">
    <property type="entry name" value="MGMT"/>
</dbReference>
<dbReference type="RefSeq" id="WP_032077999.1">
    <property type="nucleotide sequence ID" value="NZ_CP020953.1"/>
</dbReference>
<comment type="subcellular location">
    <subcellularLocation>
        <location evidence="9">Cytoplasm</location>
    </subcellularLocation>
</comment>
<feature type="active site" description="Nucleophile; methyl group acceptor" evidence="9">
    <location>
        <position position="136"/>
    </location>
</feature>
<dbReference type="CDD" id="cd06445">
    <property type="entry name" value="ATase"/>
    <property type="match status" value="1"/>
</dbReference>
<dbReference type="GO" id="GO:0003908">
    <property type="term" value="F:methylated-DNA-[protein]-cysteine S-methyltransferase activity"/>
    <property type="evidence" value="ECO:0007669"/>
    <property type="project" value="UniProtKB-UniRule"/>
</dbReference>